<keyword evidence="1" id="KW-0812">Transmembrane</keyword>
<evidence type="ECO:0000256" key="1">
    <source>
        <dbReference type="SAM" id="Phobius"/>
    </source>
</evidence>
<keyword evidence="1" id="KW-0472">Membrane</keyword>
<dbReference type="AlphaFoldDB" id="A0A0X3PGQ4"/>
<name>A0A0X3PGQ4_SCHSO</name>
<proteinExistence type="predicted"/>
<protein>
    <submittedName>
        <fullName evidence="2">Uncharacterized protein</fullName>
    </submittedName>
</protein>
<gene>
    <name evidence="2" type="ORF">TR139298</name>
</gene>
<accession>A0A0X3PGQ4</accession>
<dbReference type="EMBL" id="GEEE01010559">
    <property type="protein sequence ID" value="JAP52666.1"/>
    <property type="molecule type" value="Transcribed_RNA"/>
</dbReference>
<keyword evidence="1" id="KW-1133">Transmembrane helix</keyword>
<feature type="transmembrane region" description="Helical" evidence="1">
    <location>
        <begin position="43"/>
        <end position="65"/>
    </location>
</feature>
<sequence>MSTKTVDQSIFNNRMLSIATRINFIRVTLGVYRMNLRSYQKSILAFLLGFGFSSLFMTVDFSAHLTSYKHCWYNYKANKPSTGLSEDARTSALSSMADNQFRCCSPDVPIS</sequence>
<reference evidence="2" key="1">
    <citation type="submission" date="2016-01" db="EMBL/GenBank/DDBJ databases">
        <title>Reference transcriptome for the parasite Schistocephalus solidus: insights into the molecular evolution of parasitism.</title>
        <authorList>
            <person name="Hebert F.O."/>
            <person name="Grambauer S."/>
            <person name="Barber I."/>
            <person name="Landry C.R."/>
            <person name="Aubin-Horth N."/>
        </authorList>
    </citation>
    <scope>NUCLEOTIDE SEQUENCE</scope>
</reference>
<organism evidence="2">
    <name type="scientific">Schistocephalus solidus</name>
    <name type="common">Tapeworm</name>
    <dbReference type="NCBI Taxonomy" id="70667"/>
    <lineage>
        <taxon>Eukaryota</taxon>
        <taxon>Metazoa</taxon>
        <taxon>Spiralia</taxon>
        <taxon>Lophotrochozoa</taxon>
        <taxon>Platyhelminthes</taxon>
        <taxon>Cestoda</taxon>
        <taxon>Eucestoda</taxon>
        <taxon>Diphyllobothriidea</taxon>
        <taxon>Diphyllobothriidae</taxon>
        <taxon>Schistocephalus</taxon>
    </lineage>
</organism>
<dbReference type="EMBL" id="GEEE01012735">
    <property type="protein sequence ID" value="JAP50490.1"/>
    <property type="molecule type" value="Transcribed_RNA"/>
</dbReference>
<evidence type="ECO:0000313" key="2">
    <source>
        <dbReference type="EMBL" id="JAP50490.1"/>
    </source>
</evidence>